<dbReference type="AlphaFoldDB" id="A0A815FCX3"/>
<organism evidence="1 2">
    <name type="scientific">Adineta steineri</name>
    <dbReference type="NCBI Taxonomy" id="433720"/>
    <lineage>
        <taxon>Eukaryota</taxon>
        <taxon>Metazoa</taxon>
        <taxon>Spiralia</taxon>
        <taxon>Gnathifera</taxon>
        <taxon>Rotifera</taxon>
        <taxon>Eurotatoria</taxon>
        <taxon>Bdelloidea</taxon>
        <taxon>Adinetida</taxon>
        <taxon>Adinetidae</taxon>
        <taxon>Adineta</taxon>
    </lineage>
</organism>
<accession>A0A815FCX3</accession>
<evidence type="ECO:0000313" key="1">
    <source>
        <dbReference type="EMBL" id="CAF1321776.1"/>
    </source>
</evidence>
<proteinExistence type="predicted"/>
<reference evidence="1" key="1">
    <citation type="submission" date="2021-02" db="EMBL/GenBank/DDBJ databases">
        <authorList>
            <person name="Nowell W R."/>
        </authorList>
    </citation>
    <scope>NUCLEOTIDE SEQUENCE</scope>
</reference>
<gene>
    <name evidence="1" type="ORF">JYZ213_LOCUS33447</name>
</gene>
<evidence type="ECO:0000313" key="2">
    <source>
        <dbReference type="Proteomes" id="UP000663845"/>
    </source>
</evidence>
<comment type="caution">
    <text evidence="1">The sequence shown here is derived from an EMBL/GenBank/DDBJ whole genome shotgun (WGS) entry which is preliminary data.</text>
</comment>
<dbReference type="Proteomes" id="UP000663845">
    <property type="component" value="Unassembled WGS sequence"/>
</dbReference>
<sequence>MSSSLSHSLGSTRAVTGLDNSLFSPIQIDNLQYYYNQSSESASHSSDYDEDIGYSDEVETSDEQVPISALYEANDALMNVLKAHIELMGLCL</sequence>
<name>A0A815FCX3_9BILA</name>
<protein>
    <submittedName>
        <fullName evidence="1">Uncharacterized protein</fullName>
    </submittedName>
</protein>
<dbReference type="EMBL" id="CAJNOG010000633">
    <property type="protein sequence ID" value="CAF1321776.1"/>
    <property type="molecule type" value="Genomic_DNA"/>
</dbReference>